<proteinExistence type="predicted"/>
<dbReference type="Gene3D" id="3.40.50.300">
    <property type="entry name" value="P-loop containing nucleotide triphosphate hydrolases"/>
    <property type="match status" value="1"/>
</dbReference>
<dbReference type="EMBL" id="SNRY01001087">
    <property type="protein sequence ID" value="KAA6333650.1"/>
    <property type="molecule type" value="Genomic_DNA"/>
</dbReference>
<name>A0A5J4RKH0_9ZZZZ</name>
<accession>A0A5J4RKH0</accession>
<dbReference type="InterPro" id="IPR034139">
    <property type="entry name" value="TOPRIM_OLD"/>
</dbReference>
<dbReference type="SUPFAM" id="SSF52540">
    <property type="entry name" value="P-loop containing nucleoside triphosphate hydrolases"/>
    <property type="match status" value="1"/>
</dbReference>
<organism evidence="3">
    <name type="scientific">termite gut metagenome</name>
    <dbReference type="NCBI Taxonomy" id="433724"/>
    <lineage>
        <taxon>unclassified sequences</taxon>
        <taxon>metagenomes</taxon>
        <taxon>organismal metagenomes</taxon>
    </lineage>
</organism>
<reference evidence="3" key="1">
    <citation type="submission" date="2019-03" db="EMBL/GenBank/DDBJ databases">
        <title>Single cell metagenomics reveals metabolic interactions within the superorganism composed of flagellate Streblomastix strix and complex community of Bacteroidetes bacteria on its surface.</title>
        <authorList>
            <person name="Treitli S.C."/>
            <person name="Kolisko M."/>
            <person name="Husnik F."/>
            <person name="Keeling P."/>
            <person name="Hampl V."/>
        </authorList>
    </citation>
    <scope>NUCLEOTIDE SEQUENCE</scope>
    <source>
        <strain evidence="3">STM</strain>
    </source>
</reference>
<dbReference type="Pfam" id="PF20469">
    <property type="entry name" value="OLD-like_TOPRIM"/>
    <property type="match status" value="1"/>
</dbReference>
<sequence>MYISQIEIHNFRKYKDLTLNLNKGLNVFVGENNSGKTAIIDAIRYVIDPDNYSVRIQENDFNAENNAIEITLKFSELSSKEESTFMEFLTFENVETGIKPFLYLSLTATEQHPHRWIRAGKDKDIDIDFQVREQIHTAYFRPLRDAENELAPRQQSRLSKILQIYGKKHPESKTAILNNLHTFNESIKTQDVIKNSNADTTHNLTKLLLYPDKNETKTKIDIPQTSDADKNFRHISERLKLDFAKETKQGLGYYNLLFMAAELILLRNEGESKLSSFLLIEEPEAHLHPQLQYNLLKFVQEEIAKPDVSSLQVFITTHSPNISSKVDVENLILLTSEDNNAYSLREGATKADSKDYKFITKFLDTTKANMFFAKGIIFVEGFSEEILFPVFAKILGYDLEDYGVSIISINGTSHERYAKILQRQDGTELPIPASFVRDADNLKDATLSDKKGNIETVTMLKFFSSSEKTLEYDIAKSMWQQSCATLKSLYVNIPAEIKTIETSDYETKKDDFYRTINDSRGKSEFAYKLSQDLMDKKPDWENLKESIPEYIKNAITHVVNIIVPTNSDSQQIF</sequence>
<feature type="domain" description="OLD protein-like TOPRIM" evidence="2">
    <location>
        <begin position="371"/>
        <end position="440"/>
    </location>
</feature>
<dbReference type="CDD" id="cd01026">
    <property type="entry name" value="TOPRIM_OLD"/>
    <property type="match status" value="1"/>
</dbReference>
<dbReference type="InterPro" id="IPR041685">
    <property type="entry name" value="AAA_GajA/Old/RecF-like"/>
</dbReference>
<evidence type="ECO:0000313" key="3">
    <source>
        <dbReference type="EMBL" id="KAA6333650.1"/>
    </source>
</evidence>
<dbReference type="Pfam" id="PF13175">
    <property type="entry name" value="AAA_15"/>
    <property type="match status" value="2"/>
</dbReference>
<evidence type="ECO:0000259" key="1">
    <source>
        <dbReference type="Pfam" id="PF13175"/>
    </source>
</evidence>
<gene>
    <name evidence="3" type="ORF">EZS27_017954</name>
</gene>
<dbReference type="InterPro" id="IPR027417">
    <property type="entry name" value="P-loop_NTPase"/>
</dbReference>
<evidence type="ECO:0000259" key="2">
    <source>
        <dbReference type="Pfam" id="PF20469"/>
    </source>
</evidence>
<dbReference type="PANTHER" id="PTHR43581:SF4">
    <property type="entry name" value="ATP_GTP PHOSPHATASE"/>
    <property type="match status" value="1"/>
</dbReference>
<feature type="domain" description="Endonuclease GajA/Old nuclease/RecF-like AAA" evidence="1">
    <location>
        <begin position="137"/>
        <end position="322"/>
    </location>
</feature>
<dbReference type="AlphaFoldDB" id="A0A5J4RKH0"/>
<protein>
    <submittedName>
        <fullName evidence="3">DNA replication and repair protein RecF</fullName>
    </submittedName>
</protein>
<dbReference type="InterPro" id="IPR051396">
    <property type="entry name" value="Bact_Antivir_Def_Nuclease"/>
</dbReference>
<dbReference type="PANTHER" id="PTHR43581">
    <property type="entry name" value="ATP/GTP PHOSPHATASE"/>
    <property type="match status" value="1"/>
</dbReference>
<comment type="caution">
    <text evidence="3">The sequence shown here is derived from an EMBL/GenBank/DDBJ whole genome shotgun (WGS) entry which is preliminary data.</text>
</comment>
<feature type="domain" description="Endonuclease GajA/Old nuclease/RecF-like AAA" evidence="1">
    <location>
        <begin position="1"/>
        <end position="78"/>
    </location>
</feature>